<evidence type="ECO:0000313" key="14">
    <source>
        <dbReference type="Proteomes" id="UP000316621"/>
    </source>
</evidence>
<keyword evidence="6" id="KW-0378">Hydrolase</keyword>
<evidence type="ECO:0008006" key="15">
    <source>
        <dbReference type="Google" id="ProtNLM"/>
    </source>
</evidence>
<dbReference type="PANTHER" id="PTHR46322:SF1">
    <property type="entry name" value="PUROMYCIN-SENSITIVE AMINOPEPTIDASE"/>
    <property type="match status" value="1"/>
</dbReference>
<evidence type="ECO:0000256" key="5">
    <source>
        <dbReference type="ARBA" id="ARBA00022723"/>
    </source>
</evidence>
<dbReference type="Pfam" id="PF17432">
    <property type="entry name" value="DUF3458_C"/>
    <property type="match status" value="1"/>
</dbReference>
<keyword evidence="7" id="KW-0862">Zinc</keyword>
<comment type="similarity">
    <text evidence="2">Belongs to the peptidase M1 family.</text>
</comment>
<feature type="compositionally biased region" description="Basic and acidic residues" evidence="9">
    <location>
        <begin position="568"/>
        <end position="577"/>
    </location>
</feature>
<dbReference type="InterPro" id="IPR024601">
    <property type="entry name" value="Peptidase_M1_pepN_C"/>
</dbReference>
<dbReference type="InterPro" id="IPR035414">
    <property type="entry name" value="Peptidase_M1_pepN_Ig-like"/>
</dbReference>
<dbReference type="InterPro" id="IPR014782">
    <property type="entry name" value="Peptidase_M1_dom"/>
</dbReference>
<name>A0A4Y7JBW7_PAPSO</name>
<dbReference type="Gramene" id="RZC57500">
    <property type="protein sequence ID" value="RZC57500"/>
    <property type="gene ID" value="C5167_004793"/>
</dbReference>
<gene>
    <name evidence="13" type="ORF">C5167_004793</name>
</gene>
<dbReference type="InterPro" id="IPR037144">
    <property type="entry name" value="Peptidase_M1_pepN_C_sf"/>
</dbReference>
<dbReference type="PANTHER" id="PTHR46322">
    <property type="entry name" value="PUROMYCIN-SENSITIVE AMINOPEPTIDASE"/>
    <property type="match status" value="1"/>
</dbReference>
<keyword evidence="4" id="KW-0645">Protease</keyword>
<keyword evidence="14" id="KW-1185">Reference proteome</keyword>
<accession>A0A4Y7JBW7</accession>
<feature type="domain" description="Peptidase M1 alanyl aminopeptidase Ig-like fold" evidence="11">
    <location>
        <begin position="268"/>
        <end position="354"/>
    </location>
</feature>
<evidence type="ECO:0000259" key="12">
    <source>
        <dbReference type="Pfam" id="PF17432"/>
    </source>
</evidence>
<feature type="domain" description="Peptidase M1 membrane alanine aminopeptidase" evidence="10">
    <location>
        <begin position="75"/>
        <end position="182"/>
    </location>
</feature>
<evidence type="ECO:0000256" key="1">
    <source>
        <dbReference type="ARBA" id="ARBA00001947"/>
    </source>
</evidence>
<evidence type="ECO:0000313" key="13">
    <source>
        <dbReference type="EMBL" id="RZC57500.1"/>
    </source>
</evidence>
<evidence type="ECO:0000256" key="2">
    <source>
        <dbReference type="ARBA" id="ARBA00010136"/>
    </source>
</evidence>
<protein>
    <recommendedName>
        <fullName evidence="15">Peptidase M1 membrane alanine aminopeptidase domain-containing protein</fullName>
    </recommendedName>
</protein>
<dbReference type="GO" id="GO:0006508">
    <property type="term" value="P:proteolysis"/>
    <property type="evidence" value="ECO:0007669"/>
    <property type="project" value="UniProtKB-KW"/>
</dbReference>
<keyword evidence="3" id="KW-0031">Aminopeptidase</keyword>
<evidence type="ECO:0000256" key="9">
    <source>
        <dbReference type="SAM" id="MobiDB-lite"/>
    </source>
</evidence>
<dbReference type="Pfam" id="PF11940">
    <property type="entry name" value="DUF3458"/>
    <property type="match status" value="1"/>
</dbReference>
<dbReference type="SUPFAM" id="SSF55486">
    <property type="entry name" value="Metalloproteases ('zincins'), catalytic domain"/>
    <property type="match status" value="1"/>
</dbReference>
<evidence type="ECO:0000256" key="8">
    <source>
        <dbReference type="ARBA" id="ARBA00023049"/>
    </source>
</evidence>
<dbReference type="Gene3D" id="2.60.40.1840">
    <property type="match status" value="1"/>
</dbReference>
<evidence type="ECO:0000256" key="7">
    <source>
        <dbReference type="ARBA" id="ARBA00022833"/>
    </source>
</evidence>
<dbReference type="InterPro" id="IPR027268">
    <property type="entry name" value="Peptidase_M4/M1_CTD_sf"/>
</dbReference>
<evidence type="ECO:0000256" key="6">
    <source>
        <dbReference type="ARBA" id="ARBA00022801"/>
    </source>
</evidence>
<sequence length="734" mass="82448">MHTFTIPTLHHHTIALTSWLKYTCRVEGGAISSIAVEWKPGQLQSRDGSFVTRLWRNVSLKIWATAEDLPKTAHAMSSLKAAMKWEEDVFGLEYDLDLFNIVVVADFNMGAMETKSLKIVSIQCSPETASDRDYARTQGVISHEYFHNWTGNRVTCRDWFQLSLKKGLTVFWDQEFSSDMGSRLYDHILILRWPTSTPLRFIERELKLSGLAQVVRMYKTLLGSQGFRRGMDLYFKRHDGQAVTCEEFYAAMRDAKDADFANFLQWYSQSGTPTVKEVKEPMLIPVVVGLLDSNGKDMHLTSVYGDGVLQMVSADGQPAYTTVLQITKKEEEFVFSEISERPVPSLLRGYSAPTLCMGSETYLLTVAWIKNSLLRQLICLGRGDHGHVDIADSFIMKHLASELKAEFLKMVENNRSSDPYVFNHFNVSRRALKNIALSYLATLEDAQITELALNEYKTSTNMTDQFAALTALVQNHGKTRDDVLADFYGKWEHDYLVVNKWFGIQAIADIPGNVENVRKQLKHPAFDLRNPIKIPTFGYECLCLLVHSIMGSVYFIERQNENAAQLESKTHDEKPVEESIVEASTEPVVQRQPQNVIADSDISDEKKRKLDSALVVGPDATPLADGSRTPGSSVVMKVLLRSRNVVEDLERAVVDGIRSRRGRMISFSSDPPVSHGYRSPQTTYTGAKDLPPNDTLVNAAAAVADVKLVGDVHIAGSSPWHFPTPLEHNSGPER</sequence>
<feature type="domain" description="Peptidase M1 alanyl aminopeptidase C-terminal" evidence="12">
    <location>
        <begin position="384"/>
        <end position="533"/>
    </location>
</feature>
<dbReference type="GO" id="GO:0008237">
    <property type="term" value="F:metallopeptidase activity"/>
    <property type="evidence" value="ECO:0007669"/>
    <property type="project" value="UniProtKB-KW"/>
</dbReference>
<dbReference type="EMBL" id="CM010718">
    <property type="protein sequence ID" value="RZC57500.1"/>
    <property type="molecule type" value="Genomic_DNA"/>
</dbReference>
<dbReference type="GO" id="GO:0008270">
    <property type="term" value="F:zinc ion binding"/>
    <property type="evidence" value="ECO:0007669"/>
    <property type="project" value="InterPro"/>
</dbReference>
<dbReference type="Gene3D" id="1.10.390.10">
    <property type="entry name" value="Neutral Protease Domain 2"/>
    <property type="match status" value="2"/>
</dbReference>
<keyword evidence="5" id="KW-0479">Metal-binding</keyword>
<dbReference type="FunFam" id="3.30.2010.30:FF:000002">
    <property type="entry name" value="Putative aminopeptidase N"/>
    <property type="match status" value="1"/>
</dbReference>
<evidence type="ECO:0000256" key="4">
    <source>
        <dbReference type="ARBA" id="ARBA00022670"/>
    </source>
</evidence>
<reference evidence="13 14" key="1">
    <citation type="journal article" date="2018" name="Science">
        <title>The opium poppy genome and morphinan production.</title>
        <authorList>
            <person name="Guo L."/>
            <person name="Winzer T."/>
            <person name="Yang X."/>
            <person name="Li Y."/>
            <person name="Ning Z."/>
            <person name="He Z."/>
            <person name="Teodor R."/>
            <person name="Lu Y."/>
            <person name="Bowser T.A."/>
            <person name="Graham I.A."/>
            <person name="Ye K."/>
        </authorList>
    </citation>
    <scope>NUCLEOTIDE SEQUENCE [LARGE SCALE GENOMIC DNA]</scope>
    <source>
        <strain evidence="14">cv. HN1</strain>
        <tissue evidence="13">Leaves</tissue>
    </source>
</reference>
<evidence type="ECO:0000259" key="10">
    <source>
        <dbReference type="Pfam" id="PF01433"/>
    </source>
</evidence>
<evidence type="ECO:0000256" key="3">
    <source>
        <dbReference type="ARBA" id="ARBA00022438"/>
    </source>
</evidence>
<dbReference type="InterPro" id="IPR012779">
    <property type="entry name" value="Peptidase_M1_pepN"/>
</dbReference>
<keyword evidence="8" id="KW-0482">Metalloprotease</keyword>
<dbReference type="InterPro" id="IPR038438">
    <property type="entry name" value="PepN_Ig-like_sf"/>
</dbReference>
<dbReference type="Gene3D" id="1.25.50.10">
    <property type="entry name" value="Peptidase M1, alanyl aminopeptidase, C-terminal domain"/>
    <property type="match status" value="1"/>
</dbReference>
<feature type="region of interest" description="Disordered" evidence="9">
    <location>
        <begin position="566"/>
        <end position="587"/>
    </location>
</feature>
<evidence type="ECO:0000259" key="11">
    <source>
        <dbReference type="Pfam" id="PF11940"/>
    </source>
</evidence>
<dbReference type="Pfam" id="PF01433">
    <property type="entry name" value="Peptidase_M1"/>
    <property type="match status" value="1"/>
</dbReference>
<organism evidence="13 14">
    <name type="scientific">Papaver somniferum</name>
    <name type="common">Opium poppy</name>
    <dbReference type="NCBI Taxonomy" id="3469"/>
    <lineage>
        <taxon>Eukaryota</taxon>
        <taxon>Viridiplantae</taxon>
        <taxon>Streptophyta</taxon>
        <taxon>Embryophyta</taxon>
        <taxon>Tracheophyta</taxon>
        <taxon>Spermatophyta</taxon>
        <taxon>Magnoliopsida</taxon>
        <taxon>Ranunculales</taxon>
        <taxon>Papaveraceae</taxon>
        <taxon>Papaveroideae</taxon>
        <taxon>Papaver</taxon>
    </lineage>
</organism>
<proteinExistence type="inferred from homology"/>
<dbReference type="GO" id="GO:0009507">
    <property type="term" value="C:chloroplast"/>
    <property type="evidence" value="ECO:0007669"/>
    <property type="project" value="TreeGrafter"/>
</dbReference>
<dbReference type="GO" id="GO:0004177">
    <property type="term" value="F:aminopeptidase activity"/>
    <property type="evidence" value="ECO:0007669"/>
    <property type="project" value="UniProtKB-KW"/>
</dbReference>
<comment type="cofactor">
    <cofactor evidence="1">
        <name>Zn(2+)</name>
        <dbReference type="ChEBI" id="CHEBI:29105"/>
    </cofactor>
</comment>
<dbReference type="Proteomes" id="UP000316621">
    <property type="component" value="Chromosome 4"/>
</dbReference>
<dbReference type="AlphaFoldDB" id="A0A4Y7JBW7"/>
<dbReference type="STRING" id="3469.A0A4Y7JBW7"/>
<dbReference type="Gene3D" id="3.30.2010.30">
    <property type="match status" value="1"/>
</dbReference>